<dbReference type="PROSITE" id="PS50122">
    <property type="entry name" value="CHEB"/>
    <property type="match status" value="1"/>
</dbReference>
<evidence type="ECO:0000256" key="2">
    <source>
        <dbReference type="ARBA" id="ARBA00039140"/>
    </source>
</evidence>
<organism evidence="6 7">
    <name type="scientific">Deinococcus koreensis</name>
    <dbReference type="NCBI Taxonomy" id="2054903"/>
    <lineage>
        <taxon>Bacteria</taxon>
        <taxon>Thermotogati</taxon>
        <taxon>Deinococcota</taxon>
        <taxon>Deinococci</taxon>
        <taxon>Deinococcales</taxon>
        <taxon>Deinococcaceae</taxon>
        <taxon>Deinococcus</taxon>
    </lineage>
</organism>
<sequence>MHRAAPSQAFDVLALTGTTAQLDVLQAVLDELPQALSVALIVTASPLLVGALGSRLRWPLRPVEAGEAPVSGHVYLCPPDTVVDVGRDGCWARRPARGEASPSDRLLASLAAHYGARALAVVLSSAGDDGAAGAQAIIGAGGTVLAQRPDGPTGQLGRAAAALIGGRLEGMQDTSRALFDAIDEG</sequence>
<proteinExistence type="predicted"/>
<dbReference type="EMBL" id="PPPD01000004">
    <property type="protein sequence ID" value="PNY79377.1"/>
    <property type="molecule type" value="Genomic_DNA"/>
</dbReference>
<evidence type="ECO:0000313" key="6">
    <source>
        <dbReference type="EMBL" id="PNY79377.1"/>
    </source>
</evidence>
<dbReference type="Pfam" id="PF01339">
    <property type="entry name" value="CheB_methylest"/>
    <property type="match status" value="1"/>
</dbReference>
<evidence type="ECO:0000256" key="4">
    <source>
        <dbReference type="PROSITE-ProRule" id="PRU00050"/>
    </source>
</evidence>
<dbReference type="OrthoDB" id="9793421at2"/>
<feature type="domain" description="CheB-type methylesterase" evidence="5">
    <location>
        <begin position="6"/>
        <end position="147"/>
    </location>
</feature>
<evidence type="ECO:0000256" key="3">
    <source>
        <dbReference type="ARBA" id="ARBA00048267"/>
    </source>
</evidence>
<accession>A0A2K3US90</accession>
<dbReference type="PANTHER" id="PTHR42872">
    <property type="entry name" value="PROTEIN-GLUTAMATE METHYLESTERASE/PROTEIN-GLUTAMINE GLUTAMINASE"/>
    <property type="match status" value="1"/>
</dbReference>
<protein>
    <recommendedName>
        <fullName evidence="2">protein-glutamate methylesterase</fullName>
        <ecNumber evidence="2">3.1.1.61</ecNumber>
    </recommendedName>
</protein>
<dbReference type="InterPro" id="IPR000673">
    <property type="entry name" value="Sig_transdc_resp-reg_Me-estase"/>
</dbReference>
<name>A0A2K3US90_9DEIO</name>
<evidence type="ECO:0000259" key="5">
    <source>
        <dbReference type="PROSITE" id="PS50122"/>
    </source>
</evidence>
<gene>
    <name evidence="6" type="ORF">CVO96_19845</name>
</gene>
<dbReference type="RefSeq" id="WP_103314205.1">
    <property type="nucleotide sequence ID" value="NZ_PPPD01000004.1"/>
</dbReference>
<dbReference type="InterPro" id="IPR035909">
    <property type="entry name" value="CheB_C"/>
</dbReference>
<keyword evidence="7" id="KW-1185">Reference proteome</keyword>
<keyword evidence="1" id="KW-0378">Hydrolase</keyword>
<comment type="caution">
    <text evidence="6">The sequence shown here is derived from an EMBL/GenBank/DDBJ whole genome shotgun (WGS) entry which is preliminary data.</text>
</comment>
<dbReference type="AlphaFoldDB" id="A0A2K3US90"/>
<dbReference type="GO" id="GO:0008984">
    <property type="term" value="F:protein-glutamate methylesterase activity"/>
    <property type="evidence" value="ECO:0007669"/>
    <property type="project" value="UniProtKB-EC"/>
</dbReference>
<dbReference type="GO" id="GO:0006935">
    <property type="term" value="P:chemotaxis"/>
    <property type="evidence" value="ECO:0007669"/>
    <property type="project" value="InterPro"/>
</dbReference>
<comment type="catalytic activity">
    <reaction evidence="3">
        <text>[protein]-L-glutamate 5-O-methyl ester + H2O = L-glutamyl-[protein] + methanol + H(+)</text>
        <dbReference type="Rhea" id="RHEA:23236"/>
        <dbReference type="Rhea" id="RHEA-COMP:10208"/>
        <dbReference type="Rhea" id="RHEA-COMP:10311"/>
        <dbReference type="ChEBI" id="CHEBI:15377"/>
        <dbReference type="ChEBI" id="CHEBI:15378"/>
        <dbReference type="ChEBI" id="CHEBI:17790"/>
        <dbReference type="ChEBI" id="CHEBI:29973"/>
        <dbReference type="ChEBI" id="CHEBI:82795"/>
        <dbReference type="EC" id="3.1.1.61"/>
    </reaction>
</comment>
<dbReference type="SUPFAM" id="SSF52738">
    <property type="entry name" value="Methylesterase CheB, C-terminal domain"/>
    <property type="match status" value="1"/>
</dbReference>
<dbReference type="GO" id="GO:0000156">
    <property type="term" value="F:phosphorelay response regulator activity"/>
    <property type="evidence" value="ECO:0007669"/>
    <property type="project" value="InterPro"/>
</dbReference>
<dbReference type="EC" id="3.1.1.61" evidence="2"/>
<dbReference type="PANTHER" id="PTHR42872:SF6">
    <property type="entry name" value="PROTEIN-GLUTAMATE METHYLESTERASE_PROTEIN-GLUTAMINE GLUTAMINASE"/>
    <property type="match status" value="1"/>
</dbReference>
<evidence type="ECO:0000256" key="1">
    <source>
        <dbReference type="ARBA" id="ARBA00022801"/>
    </source>
</evidence>
<reference evidence="6 7" key="1">
    <citation type="submission" date="2018-01" db="EMBL/GenBank/DDBJ databases">
        <title>Deinococcus koreensis sp. nov., a radiation-resistant bacterium isolated from river water.</title>
        <authorList>
            <person name="Choi A."/>
        </authorList>
    </citation>
    <scope>NUCLEOTIDE SEQUENCE [LARGE SCALE GENOMIC DNA]</scope>
    <source>
        <strain evidence="6 7">SJW1-2</strain>
    </source>
</reference>
<comment type="caution">
    <text evidence="4">Lacks conserved residue(s) required for the propagation of feature annotation.</text>
</comment>
<dbReference type="Proteomes" id="UP000236379">
    <property type="component" value="Unassembled WGS sequence"/>
</dbReference>
<dbReference type="Gene3D" id="3.40.50.180">
    <property type="entry name" value="Methylesterase CheB, C-terminal domain"/>
    <property type="match status" value="1"/>
</dbReference>
<evidence type="ECO:0000313" key="7">
    <source>
        <dbReference type="Proteomes" id="UP000236379"/>
    </source>
</evidence>
<dbReference type="GO" id="GO:0005737">
    <property type="term" value="C:cytoplasm"/>
    <property type="evidence" value="ECO:0007669"/>
    <property type="project" value="InterPro"/>
</dbReference>